<dbReference type="EMBL" id="AVOT02005759">
    <property type="protein sequence ID" value="MBW0479892.1"/>
    <property type="molecule type" value="Genomic_DNA"/>
</dbReference>
<keyword evidence="2" id="KW-1185">Reference proteome</keyword>
<evidence type="ECO:0000313" key="1">
    <source>
        <dbReference type="EMBL" id="MBW0479892.1"/>
    </source>
</evidence>
<evidence type="ECO:0000313" key="2">
    <source>
        <dbReference type="Proteomes" id="UP000765509"/>
    </source>
</evidence>
<accession>A0A9Q3GUK7</accession>
<dbReference type="CDD" id="cd09272">
    <property type="entry name" value="RNase_HI_RT_Ty1"/>
    <property type="match status" value="1"/>
</dbReference>
<gene>
    <name evidence="1" type="ORF">O181_019607</name>
</gene>
<organism evidence="1 2">
    <name type="scientific">Austropuccinia psidii MF-1</name>
    <dbReference type="NCBI Taxonomy" id="1389203"/>
    <lineage>
        <taxon>Eukaryota</taxon>
        <taxon>Fungi</taxon>
        <taxon>Dikarya</taxon>
        <taxon>Basidiomycota</taxon>
        <taxon>Pucciniomycotina</taxon>
        <taxon>Pucciniomycetes</taxon>
        <taxon>Pucciniales</taxon>
        <taxon>Sphaerophragmiaceae</taxon>
        <taxon>Austropuccinia</taxon>
    </lineage>
</organism>
<dbReference type="OrthoDB" id="3344688at2759"/>
<name>A0A9Q3GUK7_9BASI</name>
<protein>
    <recommendedName>
        <fullName evidence="3">Reverse transcriptase Ty1/copia-type domain-containing protein</fullName>
    </recommendedName>
</protein>
<dbReference type="Proteomes" id="UP000765509">
    <property type="component" value="Unassembled WGS sequence"/>
</dbReference>
<sequence length="97" mass="11144">MEEFNINPTINVRCDNQGAIALCHNLLYHHKTRHINIRLNWIRDNVLRKDIDLQYVPATQMRADLFTKGSGRLKHQDFSAQLGLIAVSSKKACKSNN</sequence>
<reference evidence="1" key="1">
    <citation type="submission" date="2021-03" db="EMBL/GenBank/DDBJ databases">
        <title>Draft genome sequence of rust myrtle Austropuccinia psidii MF-1, a brazilian biotype.</title>
        <authorList>
            <person name="Quecine M.C."/>
            <person name="Pachon D.M.R."/>
            <person name="Bonatelli M.L."/>
            <person name="Correr F.H."/>
            <person name="Franceschini L.M."/>
            <person name="Leite T.F."/>
            <person name="Margarido G.R.A."/>
            <person name="Almeida C.A."/>
            <person name="Ferrarezi J.A."/>
            <person name="Labate C.A."/>
        </authorList>
    </citation>
    <scope>NUCLEOTIDE SEQUENCE</scope>
    <source>
        <strain evidence="1">MF-1</strain>
    </source>
</reference>
<dbReference type="AlphaFoldDB" id="A0A9Q3GUK7"/>
<proteinExistence type="predicted"/>
<comment type="caution">
    <text evidence="1">The sequence shown here is derived from an EMBL/GenBank/DDBJ whole genome shotgun (WGS) entry which is preliminary data.</text>
</comment>
<evidence type="ECO:0008006" key="3">
    <source>
        <dbReference type="Google" id="ProtNLM"/>
    </source>
</evidence>